<dbReference type="PANTHER" id="PTHR14611">
    <property type="entry name" value="TECTONIC FAMILY MEMBER"/>
    <property type="match status" value="1"/>
</dbReference>
<keyword evidence="3 7" id="KW-0732">Signal</keyword>
<dbReference type="InterPro" id="IPR040354">
    <property type="entry name" value="TCTN1-3"/>
</dbReference>
<evidence type="ECO:0000256" key="6">
    <source>
        <dbReference type="SAM" id="MobiDB-lite"/>
    </source>
</evidence>
<feature type="compositionally biased region" description="Polar residues" evidence="6">
    <location>
        <begin position="28"/>
        <end position="43"/>
    </location>
</feature>
<dbReference type="Ensembl" id="ENSKMAT00000029255.1">
    <property type="protein sequence ID" value="ENSKMAP00000028892.1"/>
    <property type="gene ID" value="ENSKMAG00000021417.1"/>
</dbReference>
<reference evidence="10" key="2">
    <citation type="submission" date="2025-09" db="UniProtKB">
        <authorList>
            <consortium name="Ensembl"/>
        </authorList>
    </citation>
    <scope>IDENTIFICATION</scope>
</reference>
<feature type="chain" id="PRO_5018640352" evidence="7">
    <location>
        <begin position="23"/>
        <end position="479"/>
    </location>
</feature>
<keyword evidence="5" id="KW-0325">Glycoprotein</keyword>
<feature type="signal peptide" evidence="7">
    <location>
        <begin position="1"/>
        <end position="22"/>
    </location>
</feature>
<feature type="domain" description="Tectonic-1-3" evidence="8">
    <location>
        <begin position="372"/>
        <end position="459"/>
    </location>
</feature>
<feature type="domain" description="Tectonic-1-3 N-terminal" evidence="9">
    <location>
        <begin position="94"/>
        <end position="165"/>
    </location>
</feature>
<dbReference type="Proteomes" id="UP000264800">
    <property type="component" value="Unplaced"/>
</dbReference>
<dbReference type="Pfam" id="PF25752">
    <property type="entry name" value="DUF1619_N"/>
    <property type="match status" value="1"/>
</dbReference>
<keyword evidence="11" id="KW-1185">Reference proteome</keyword>
<comment type="subunit">
    <text evidence="2">Part of the tectonic-like complex (also named B9 complex).</text>
</comment>
<dbReference type="OMA" id="RHSRDFY"/>
<dbReference type="STRING" id="37003.ENSKMAP00000028892"/>
<sequence>MMFFCLCSLHVFILSWGRSALAATDFGTASASSPTTREPSGSVTPAPGGTGPTQEATLHPALVSMVTATQDFTVAATASVSEAPSGTTIKPALSAEGCLCDLTPDFCDIGCCCDTADCDVANLTTVFTGCPQGLLTGVCVEKWLMFRANVDLSLVTVTDTLFCVQPEAVGAPQSLPILLQYPALGDSFHFSPAGHTNVRHSRDFYRVDDVLQTFFSNSSVRGLLRQPSPGAASAFCFNRNPAKFLRSSSLSCVRAVTSRSCETDPSLSARSYFSDMSLIKIPTAEEVIPSDLLIPVTPQAEWPSPAKHNNSCLNVVKKVEFLIGYTSRGKLSYGTVNVELTDSTLDQLLLQTHSVRFQLIRSGASPGGLIPSAGLRVGSPVIGHSDGKVQPLTTLGPSPGGKCSSDPSGRAPVLFAYNSITGCSFTSSVSNCTELRSQIYGILQGSAAPDVIAMNSGSQPDWTRVIREECTPSSQVQPS</sequence>
<keyword evidence="4" id="KW-0970">Cilium biogenesis/degradation</keyword>
<evidence type="ECO:0000256" key="2">
    <source>
        <dbReference type="ARBA" id="ARBA00011495"/>
    </source>
</evidence>
<protein>
    <submittedName>
        <fullName evidence="10">Tectonic family member 3</fullName>
    </submittedName>
</protein>
<dbReference type="GeneTree" id="ENSGT00570000079101"/>
<dbReference type="InterPro" id="IPR057724">
    <property type="entry name" value="TCTN1-3_N"/>
</dbReference>
<feature type="region of interest" description="Disordered" evidence="6">
    <location>
        <begin position="28"/>
        <end position="54"/>
    </location>
</feature>
<proteinExistence type="inferred from homology"/>
<accession>A0A3Q3H0I8</accession>
<reference evidence="10" key="1">
    <citation type="submission" date="2025-08" db="UniProtKB">
        <authorList>
            <consortium name="Ensembl"/>
        </authorList>
    </citation>
    <scope>IDENTIFICATION</scope>
</reference>
<dbReference type="PANTHER" id="PTHR14611:SF4">
    <property type="entry name" value="TECTONIC-3"/>
    <property type="match status" value="1"/>
</dbReference>
<organism evidence="10 11">
    <name type="scientific">Kryptolebias marmoratus</name>
    <name type="common">Mangrove killifish</name>
    <name type="synonym">Rivulus marmoratus</name>
    <dbReference type="NCBI Taxonomy" id="37003"/>
    <lineage>
        <taxon>Eukaryota</taxon>
        <taxon>Metazoa</taxon>
        <taxon>Chordata</taxon>
        <taxon>Craniata</taxon>
        <taxon>Vertebrata</taxon>
        <taxon>Euteleostomi</taxon>
        <taxon>Actinopterygii</taxon>
        <taxon>Neopterygii</taxon>
        <taxon>Teleostei</taxon>
        <taxon>Neoteleostei</taxon>
        <taxon>Acanthomorphata</taxon>
        <taxon>Ovalentaria</taxon>
        <taxon>Atherinomorphae</taxon>
        <taxon>Cyprinodontiformes</taxon>
        <taxon>Rivulidae</taxon>
        <taxon>Kryptolebias</taxon>
    </lineage>
</organism>
<evidence type="ECO:0000259" key="9">
    <source>
        <dbReference type="Pfam" id="PF25752"/>
    </source>
</evidence>
<dbReference type="AlphaFoldDB" id="A0A3Q3H0I8"/>
<evidence type="ECO:0000256" key="7">
    <source>
        <dbReference type="SAM" id="SignalP"/>
    </source>
</evidence>
<dbReference type="GO" id="GO:0007224">
    <property type="term" value="P:smoothened signaling pathway"/>
    <property type="evidence" value="ECO:0007669"/>
    <property type="project" value="TreeGrafter"/>
</dbReference>
<feature type="domain" description="Tectonic-1-3" evidence="8">
    <location>
        <begin position="204"/>
        <end position="339"/>
    </location>
</feature>
<evidence type="ECO:0000256" key="1">
    <source>
        <dbReference type="ARBA" id="ARBA00007633"/>
    </source>
</evidence>
<evidence type="ECO:0000256" key="4">
    <source>
        <dbReference type="ARBA" id="ARBA00022794"/>
    </source>
</evidence>
<evidence type="ECO:0000256" key="3">
    <source>
        <dbReference type="ARBA" id="ARBA00022729"/>
    </source>
</evidence>
<evidence type="ECO:0000256" key="5">
    <source>
        <dbReference type="ARBA" id="ARBA00023180"/>
    </source>
</evidence>
<evidence type="ECO:0000313" key="11">
    <source>
        <dbReference type="Proteomes" id="UP000264800"/>
    </source>
</evidence>
<evidence type="ECO:0000313" key="10">
    <source>
        <dbReference type="Ensembl" id="ENSKMAP00000028892.1"/>
    </source>
</evidence>
<evidence type="ECO:0000259" key="8">
    <source>
        <dbReference type="Pfam" id="PF07773"/>
    </source>
</evidence>
<name>A0A3Q3H0I8_KRYMA</name>
<dbReference type="InterPro" id="IPR011677">
    <property type="entry name" value="TCTN1-3_dom"/>
</dbReference>
<comment type="similarity">
    <text evidence="1">Belongs to the tectonic family.</text>
</comment>
<dbReference type="GO" id="GO:0060271">
    <property type="term" value="P:cilium assembly"/>
    <property type="evidence" value="ECO:0007669"/>
    <property type="project" value="TreeGrafter"/>
</dbReference>
<dbReference type="Pfam" id="PF07773">
    <property type="entry name" value="TCTN_DUF1619"/>
    <property type="match status" value="2"/>
</dbReference>